<dbReference type="Gene3D" id="2.40.160.10">
    <property type="entry name" value="Porin"/>
    <property type="match status" value="1"/>
</dbReference>
<dbReference type="Proteomes" id="UP001219956">
    <property type="component" value="Unassembled WGS sequence"/>
</dbReference>
<comment type="subcellular location">
    <subcellularLocation>
        <location evidence="1">Cell outer membrane</location>
        <topology evidence="1">Multi-pass membrane protein</topology>
    </subcellularLocation>
</comment>
<evidence type="ECO:0000313" key="14">
    <source>
        <dbReference type="Proteomes" id="UP001219956"/>
    </source>
</evidence>
<comment type="subunit">
    <text evidence="2">Homotrimer.</text>
</comment>
<reference evidence="13 14" key="1">
    <citation type="submission" date="2023-01" db="EMBL/GenBank/DDBJ databases">
        <title>Novel species of the genus Vogesella isolated from rivers.</title>
        <authorList>
            <person name="Lu H."/>
        </authorList>
    </citation>
    <scope>NUCLEOTIDE SEQUENCE [LARGE SCALE GENOMIC DNA]</scope>
    <source>
        <strain evidence="13 14">DC21W</strain>
    </source>
</reference>
<dbReference type="InterPro" id="IPR002299">
    <property type="entry name" value="Porin_Neis"/>
</dbReference>
<feature type="signal peptide" evidence="11">
    <location>
        <begin position="1"/>
        <end position="21"/>
    </location>
</feature>
<keyword evidence="14" id="KW-1185">Reference proteome</keyword>
<dbReference type="CDD" id="cd00342">
    <property type="entry name" value="gram_neg_porins"/>
    <property type="match status" value="1"/>
</dbReference>
<dbReference type="PANTHER" id="PTHR34501">
    <property type="entry name" value="PROTEIN YDDL-RELATED"/>
    <property type="match status" value="1"/>
</dbReference>
<evidence type="ECO:0000256" key="7">
    <source>
        <dbReference type="ARBA" id="ARBA00023065"/>
    </source>
</evidence>
<keyword evidence="4" id="KW-1134">Transmembrane beta strand</keyword>
<keyword evidence="8" id="KW-0626">Porin</keyword>
<evidence type="ECO:0000256" key="3">
    <source>
        <dbReference type="ARBA" id="ARBA00022448"/>
    </source>
</evidence>
<dbReference type="InterPro" id="IPR050298">
    <property type="entry name" value="Gram-neg_bact_OMP"/>
</dbReference>
<evidence type="ECO:0000256" key="8">
    <source>
        <dbReference type="ARBA" id="ARBA00023114"/>
    </source>
</evidence>
<keyword evidence="9" id="KW-0472">Membrane</keyword>
<evidence type="ECO:0000259" key="12">
    <source>
        <dbReference type="Pfam" id="PF13609"/>
    </source>
</evidence>
<keyword evidence="3" id="KW-0813">Transport</keyword>
<dbReference type="SUPFAM" id="SSF56935">
    <property type="entry name" value="Porins"/>
    <property type="match status" value="1"/>
</dbReference>
<comment type="caution">
    <text evidence="13">The sequence shown here is derived from an EMBL/GenBank/DDBJ whole genome shotgun (WGS) entry which is preliminary data.</text>
</comment>
<dbReference type="PRINTS" id="PR00182">
    <property type="entry name" value="ECOLNEIPORIN"/>
</dbReference>
<dbReference type="PRINTS" id="PR00184">
    <property type="entry name" value="NEISSPPORIN"/>
</dbReference>
<dbReference type="Pfam" id="PF13609">
    <property type="entry name" value="Porin_4"/>
    <property type="match status" value="1"/>
</dbReference>
<evidence type="ECO:0000256" key="6">
    <source>
        <dbReference type="ARBA" id="ARBA00022729"/>
    </source>
</evidence>
<evidence type="ECO:0000256" key="2">
    <source>
        <dbReference type="ARBA" id="ARBA00011233"/>
    </source>
</evidence>
<evidence type="ECO:0000313" key="13">
    <source>
        <dbReference type="EMBL" id="MDC7716077.1"/>
    </source>
</evidence>
<dbReference type="InterPro" id="IPR033900">
    <property type="entry name" value="Gram_neg_porin_domain"/>
</dbReference>
<feature type="chain" id="PRO_5047334084" evidence="11">
    <location>
        <begin position="22"/>
        <end position="321"/>
    </location>
</feature>
<dbReference type="InterPro" id="IPR023614">
    <property type="entry name" value="Porin_dom_sf"/>
</dbReference>
<evidence type="ECO:0000256" key="9">
    <source>
        <dbReference type="ARBA" id="ARBA00023136"/>
    </source>
</evidence>
<sequence>MNQKHIALLIASTLMAGHAFALDGDIKFTGKAEVGMASKKENGISNRAVEDGGSELNVVGSADIGNGLKALLQVNTDIKLDNNKGTDHFANGDTFVGLQGDFGTVKVGRGINAYGDGYFKANLYAYDVGPDRGDIASGGGSSRGAFKYEAPNLNGLALSFSYSPGEDKTTTQPRATDAWAASGTYEQGMFGTRLSFGQQKVAAGGTLKDTLLAFKLVPAAGLTLATEFNNSKNVSGPTQKSVGVYAEYKPQRFGVRAGYINTKDYGYVNNGKHKVSLLGADYDLSGKDSRFQTSLFAEYKSDKKNNGKRDSYLFGGVHIGF</sequence>
<dbReference type="InterPro" id="IPR001702">
    <property type="entry name" value="Porin_Gram-ve"/>
</dbReference>
<evidence type="ECO:0000256" key="10">
    <source>
        <dbReference type="ARBA" id="ARBA00023237"/>
    </source>
</evidence>
<dbReference type="PANTHER" id="PTHR34501:SF9">
    <property type="entry name" value="MAJOR OUTER MEMBRANE PROTEIN P.IA"/>
    <property type="match status" value="1"/>
</dbReference>
<name>A0ABT5IU42_9NEIS</name>
<evidence type="ECO:0000256" key="4">
    <source>
        <dbReference type="ARBA" id="ARBA00022452"/>
    </source>
</evidence>
<evidence type="ECO:0000256" key="5">
    <source>
        <dbReference type="ARBA" id="ARBA00022692"/>
    </source>
</evidence>
<dbReference type="RefSeq" id="WP_272750518.1">
    <property type="nucleotide sequence ID" value="NZ_JAQQLF010000002.1"/>
</dbReference>
<keyword evidence="7" id="KW-0406">Ion transport</keyword>
<keyword evidence="10" id="KW-0998">Cell outer membrane</keyword>
<keyword evidence="5" id="KW-0812">Transmembrane</keyword>
<proteinExistence type="predicted"/>
<evidence type="ECO:0000256" key="11">
    <source>
        <dbReference type="SAM" id="SignalP"/>
    </source>
</evidence>
<gene>
    <name evidence="13" type="ORF">PQU95_02420</name>
</gene>
<organism evidence="13 14">
    <name type="scientific">Vogesella aquatica</name>
    <dbReference type="NCBI Taxonomy" id="2984206"/>
    <lineage>
        <taxon>Bacteria</taxon>
        <taxon>Pseudomonadati</taxon>
        <taxon>Pseudomonadota</taxon>
        <taxon>Betaproteobacteria</taxon>
        <taxon>Neisseriales</taxon>
        <taxon>Chromobacteriaceae</taxon>
        <taxon>Vogesella</taxon>
    </lineage>
</organism>
<dbReference type="EMBL" id="JAQQLF010000002">
    <property type="protein sequence ID" value="MDC7716077.1"/>
    <property type="molecule type" value="Genomic_DNA"/>
</dbReference>
<protein>
    <submittedName>
        <fullName evidence="13">Porin</fullName>
    </submittedName>
</protein>
<accession>A0ABT5IU42</accession>
<keyword evidence="6 11" id="KW-0732">Signal</keyword>
<feature type="domain" description="Porin" evidence="12">
    <location>
        <begin position="10"/>
        <end position="305"/>
    </location>
</feature>
<evidence type="ECO:0000256" key="1">
    <source>
        <dbReference type="ARBA" id="ARBA00004571"/>
    </source>
</evidence>